<dbReference type="KEGG" id="sch:Sphch_2899"/>
<dbReference type="HOGENOM" id="CLU_2013807_0_0_5"/>
<dbReference type="STRING" id="690566.Sphch_2899"/>
<reference evidence="1 2" key="1">
    <citation type="submission" date="2011-05" db="EMBL/GenBank/DDBJ databases">
        <title>Complete sequence of chromosome 1 of Sphingobium chlorophenolicum L-1.</title>
        <authorList>
            <consortium name="US DOE Joint Genome Institute"/>
            <person name="Lucas S."/>
            <person name="Han J."/>
            <person name="Lapidus A."/>
            <person name="Cheng J.-F."/>
            <person name="Goodwin L."/>
            <person name="Pitluck S."/>
            <person name="Peters L."/>
            <person name="Daligault H."/>
            <person name="Han C."/>
            <person name="Tapia R."/>
            <person name="Land M."/>
            <person name="Hauser L."/>
            <person name="Kyrpides N."/>
            <person name="Ivanova N."/>
            <person name="Pagani I."/>
            <person name="Turner P."/>
            <person name="Copley S."/>
            <person name="Woyke T."/>
        </authorList>
    </citation>
    <scope>NUCLEOTIDE SEQUENCE [LARGE SCALE GENOMIC DNA]</scope>
    <source>
        <strain evidence="1 2">L-1</strain>
    </source>
</reference>
<name>F6ETV6_SPHCR</name>
<sequence length="123" mass="13171">MTSIDMTAPTVNLVRNGEVAKARDPLPRLLAQLIERAGASVTVERAASRPWASALFQGRRHVIALKLAGPDAAERRAAFVEGIGEAEWNLAGHFVADISIDDSSPVPGGGEWIELSALTIEDW</sequence>
<dbReference type="EMBL" id="CP002798">
    <property type="protein sequence ID" value="AEG50531.1"/>
    <property type="molecule type" value="Genomic_DNA"/>
</dbReference>
<dbReference type="Proteomes" id="UP000007150">
    <property type="component" value="Chromosome 1"/>
</dbReference>
<keyword evidence="2" id="KW-1185">Reference proteome</keyword>
<proteinExistence type="predicted"/>
<organism evidence="1 2">
    <name type="scientific">Sphingobium chlorophenolicum L-1</name>
    <dbReference type="NCBI Taxonomy" id="690566"/>
    <lineage>
        <taxon>Bacteria</taxon>
        <taxon>Pseudomonadati</taxon>
        <taxon>Pseudomonadota</taxon>
        <taxon>Alphaproteobacteria</taxon>
        <taxon>Sphingomonadales</taxon>
        <taxon>Sphingomonadaceae</taxon>
        <taxon>Sphingobium</taxon>
    </lineage>
</organism>
<evidence type="ECO:0000313" key="1">
    <source>
        <dbReference type="EMBL" id="AEG50531.1"/>
    </source>
</evidence>
<evidence type="ECO:0000313" key="2">
    <source>
        <dbReference type="Proteomes" id="UP000007150"/>
    </source>
</evidence>
<dbReference type="AlphaFoldDB" id="F6ETV6"/>
<accession>F6ETV6</accession>
<dbReference type="RefSeq" id="WP_013848765.1">
    <property type="nucleotide sequence ID" value="NC_015593.1"/>
</dbReference>
<protein>
    <submittedName>
        <fullName evidence="1">Uncharacterized protein</fullName>
    </submittedName>
</protein>
<gene>
    <name evidence="1" type="ORF">Sphch_2899</name>
</gene>